<dbReference type="GO" id="GO:0005634">
    <property type="term" value="C:nucleus"/>
    <property type="evidence" value="ECO:0007669"/>
    <property type="project" value="TreeGrafter"/>
</dbReference>
<gene>
    <name evidence="9" type="ORF">PSACC_00498</name>
</gene>
<dbReference type="InterPro" id="IPR013083">
    <property type="entry name" value="Znf_RING/FYVE/PHD"/>
</dbReference>
<dbReference type="EMBL" id="MTSL01000048">
    <property type="protein sequence ID" value="PJF19644.1"/>
    <property type="molecule type" value="Genomic_DNA"/>
</dbReference>
<dbReference type="OrthoDB" id="289038at2759"/>
<keyword evidence="3 7" id="KW-0645">Protease</keyword>
<dbReference type="AlphaFoldDB" id="A0A2H9TPH7"/>
<dbReference type="PROSITE" id="PS00973">
    <property type="entry name" value="USP_2"/>
    <property type="match status" value="1"/>
</dbReference>
<feature type="domain" description="USP" evidence="8">
    <location>
        <begin position="134"/>
        <end position="468"/>
    </location>
</feature>
<keyword evidence="5 7" id="KW-0378">Hydrolase</keyword>
<keyword evidence="6 7" id="KW-0788">Thiol protease</keyword>
<evidence type="ECO:0000313" key="9">
    <source>
        <dbReference type="EMBL" id="PJF19644.1"/>
    </source>
</evidence>
<reference evidence="9 10" key="1">
    <citation type="submission" date="2016-10" db="EMBL/GenBank/DDBJ databases">
        <title>The genome of Paramicrosporidium saccamoebae is the missing link in understanding Cryptomycota and Microsporidia evolution.</title>
        <authorList>
            <person name="Quandt C.A."/>
            <person name="Beaudet D."/>
            <person name="Corsaro D."/>
            <person name="Michel R."/>
            <person name="Corradi N."/>
            <person name="James T."/>
        </authorList>
    </citation>
    <scope>NUCLEOTIDE SEQUENCE [LARGE SCALE GENOMIC DNA]</scope>
    <source>
        <strain evidence="9 10">KSL3</strain>
    </source>
</reference>
<evidence type="ECO:0000256" key="2">
    <source>
        <dbReference type="ARBA" id="ARBA00009085"/>
    </source>
</evidence>
<evidence type="ECO:0000313" key="10">
    <source>
        <dbReference type="Proteomes" id="UP000240830"/>
    </source>
</evidence>
<dbReference type="Gene3D" id="3.90.70.10">
    <property type="entry name" value="Cysteine proteinases"/>
    <property type="match status" value="1"/>
</dbReference>
<dbReference type="InterPro" id="IPR038765">
    <property type="entry name" value="Papain-like_cys_pep_sf"/>
</dbReference>
<evidence type="ECO:0000256" key="3">
    <source>
        <dbReference type="ARBA" id="ARBA00022670"/>
    </source>
</evidence>
<evidence type="ECO:0000256" key="7">
    <source>
        <dbReference type="RuleBase" id="RU366025"/>
    </source>
</evidence>
<dbReference type="CDD" id="cd02257">
    <property type="entry name" value="Peptidase_C19"/>
    <property type="match status" value="1"/>
</dbReference>
<comment type="similarity">
    <text evidence="2 7">Belongs to the peptidase C19 family.</text>
</comment>
<evidence type="ECO:0000259" key="8">
    <source>
        <dbReference type="PROSITE" id="PS50235"/>
    </source>
</evidence>
<sequence>MPKSCRHVTCLSERRISSASLLGAGTGWVCLTCFRDWDEKSKFTTHGRTKNHPLAWVVPAGHLHCVQCGDAVDVDSLNAKTKETTEACLRAITGLMARKGPPVKDSPKDLLLCEEPLPPETAPIMTGSSVTVPPGLHNLGNTCFMNSALQSLAAVTEFRSSGSDPLGSLGNALFDLLSSMRDPSLSSVTARKRKGITANAVNPSHFFDNLSNKYDFFERNEQQDSHDFLRLLFNALDDEHDGLVSQENKLTTPHRTVFGGSVTARVDCRKCQNKITKKEACLDLSLAMDPEIELEKSLESLSVSGNGKNIAALIEAWQRPQKLEEDNAFACESCFKKGVEGRTDEARKVVYSPATCRYSLDETPQCLIIHLQRFSISKTSGRRRKSSFGYGKDHRDIRLAPRLSIGESSFILVAMIVHEGTTADSGHYIAIVHRDDRWYRISDSSVSLISEAAAHSCRHAYIVFYRRTIQTE</sequence>
<keyword evidence="4 7" id="KW-0833">Ubl conjugation pathway</keyword>
<evidence type="ECO:0000256" key="4">
    <source>
        <dbReference type="ARBA" id="ARBA00022786"/>
    </source>
</evidence>
<dbReference type="GO" id="GO:0016579">
    <property type="term" value="P:protein deubiquitination"/>
    <property type="evidence" value="ECO:0007669"/>
    <property type="project" value="InterPro"/>
</dbReference>
<dbReference type="InterPro" id="IPR028889">
    <property type="entry name" value="USP"/>
</dbReference>
<protein>
    <recommendedName>
        <fullName evidence="7">Ubiquitin carboxyl-terminal hydrolase</fullName>
        <ecNumber evidence="7">3.4.19.12</ecNumber>
    </recommendedName>
</protein>
<dbReference type="PANTHER" id="PTHR24006">
    <property type="entry name" value="UBIQUITIN CARBOXYL-TERMINAL HYDROLASE"/>
    <property type="match status" value="1"/>
</dbReference>
<name>A0A2H9TPH7_9FUNG</name>
<evidence type="ECO:0000256" key="5">
    <source>
        <dbReference type="ARBA" id="ARBA00022801"/>
    </source>
</evidence>
<dbReference type="Gene3D" id="3.30.40.10">
    <property type="entry name" value="Zinc/RING finger domain, C3HC4 (zinc finger)"/>
    <property type="match status" value="1"/>
</dbReference>
<dbReference type="EC" id="3.4.19.12" evidence="7"/>
<comment type="catalytic activity">
    <reaction evidence="1 7">
        <text>Thiol-dependent hydrolysis of ester, thioester, amide, peptide and isopeptide bonds formed by the C-terminal Gly of ubiquitin (a 76-residue protein attached to proteins as an intracellular targeting signal).</text>
        <dbReference type="EC" id="3.4.19.12"/>
    </reaction>
</comment>
<dbReference type="Pfam" id="PF00443">
    <property type="entry name" value="UCH"/>
    <property type="match status" value="1"/>
</dbReference>
<keyword evidence="10" id="KW-1185">Reference proteome</keyword>
<dbReference type="InterPro" id="IPR013087">
    <property type="entry name" value="Znf_C2H2_type"/>
</dbReference>
<proteinExistence type="inferred from homology"/>
<dbReference type="Proteomes" id="UP000240830">
    <property type="component" value="Unassembled WGS sequence"/>
</dbReference>
<comment type="caution">
    <text evidence="9">The sequence shown here is derived from an EMBL/GenBank/DDBJ whole genome shotgun (WGS) entry which is preliminary data.</text>
</comment>
<dbReference type="PROSITE" id="PS00972">
    <property type="entry name" value="USP_1"/>
    <property type="match status" value="1"/>
</dbReference>
<accession>A0A2H9TPH7</accession>
<organism evidence="9 10">
    <name type="scientific">Paramicrosporidium saccamoebae</name>
    <dbReference type="NCBI Taxonomy" id="1246581"/>
    <lineage>
        <taxon>Eukaryota</taxon>
        <taxon>Fungi</taxon>
        <taxon>Fungi incertae sedis</taxon>
        <taxon>Cryptomycota</taxon>
        <taxon>Cryptomycota incertae sedis</taxon>
        <taxon>Paramicrosporidium</taxon>
    </lineage>
</organism>
<dbReference type="SUPFAM" id="SSF54001">
    <property type="entry name" value="Cysteine proteinases"/>
    <property type="match status" value="1"/>
</dbReference>
<dbReference type="GO" id="GO:0005829">
    <property type="term" value="C:cytosol"/>
    <property type="evidence" value="ECO:0007669"/>
    <property type="project" value="TreeGrafter"/>
</dbReference>
<dbReference type="GO" id="GO:0006508">
    <property type="term" value="P:proteolysis"/>
    <property type="evidence" value="ECO:0007669"/>
    <property type="project" value="UniProtKB-KW"/>
</dbReference>
<dbReference type="PROSITE" id="PS00028">
    <property type="entry name" value="ZINC_FINGER_C2H2_1"/>
    <property type="match status" value="1"/>
</dbReference>
<dbReference type="STRING" id="1246581.A0A2H9TPH7"/>
<dbReference type="InterPro" id="IPR018200">
    <property type="entry name" value="USP_CS"/>
</dbReference>
<dbReference type="GO" id="GO:0004843">
    <property type="term" value="F:cysteine-type deubiquitinase activity"/>
    <property type="evidence" value="ECO:0007669"/>
    <property type="project" value="UniProtKB-UniRule"/>
</dbReference>
<dbReference type="InterPro" id="IPR001394">
    <property type="entry name" value="Peptidase_C19_UCH"/>
</dbReference>
<dbReference type="PANTHER" id="PTHR24006:SF888">
    <property type="entry name" value="UBIQUITIN CARBOXYL-TERMINAL HYDROLASE 30"/>
    <property type="match status" value="1"/>
</dbReference>
<evidence type="ECO:0000256" key="1">
    <source>
        <dbReference type="ARBA" id="ARBA00000707"/>
    </source>
</evidence>
<dbReference type="PROSITE" id="PS50235">
    <property type="entry name" value="USP_3"/>
    <property type="match status" value="1"/>
</dbReference>
<evidence type="ECO:0000256" key="6">
    <source>
        <dbReference type="ARBA" id="ARBA00022807"/>
    </source>
</evidence>
<dbReference type="InterPro" id="IPR050164">
    <property type="entry name" value="Peptidase_C19"/>
</dbReference>